<dbReference type="InterPro" id="IPR050951">
    <property type="entry name" value="Retrovirus_Pol_polyprotein"/>
</dbReference>
<proteinExistence type="predicted"/>
<feature type="compositionally biased region" description="Polar residues" evidence="2">
    <location>
        <begin position="419"/>
        <end position="428"/>
    </location>
</feature>
<evidence type="ECO:0000313" key="4">
    <source>
        <dbReference type="EMBL" id="JAG18608.1"/>
    </source>
</evidence>
<dbReference type="InterPro" id="IPR001584">
    <property type="entry name" value="Integrase_cat-core"/>
</dbReference>
<evidence type="ECO:0000259" key="3">
    <source>
        <dbReference type="PROSITE" id="PS50994"/>
    </source>
</evidence>
<reference evidence="4" key="1">
    <citation type="journal article" date="2014" name="PLoS ONE">
        <title>Transcriptome-Based Identification of ABC Transporters in the Western Tarnished Plant Bug Lygus hesperus.</title>
        <authorList>
            <person name="Hull J.J."/>
            <person name="Chaney K."/>
            <person name="Geib S.M."/>
            <person name="Fabrick J.A."/>
            <person name="Brent C.S."/>
            <person name="Walsh D."/>
            <person name="Lavine L.C."/>
        </authorList>
    </citation>
    <scope>NUCLEOTIDE SEQUENCE</scope>
</reference>
<dbReference type="InterPro" id="IPR041588">
    <property type="entry name" value="Integrase_H2C2"/>
</dbReference>
<feature type="non-terminal residue" evidence="4">
    <location>
        <position position="1"/>
    </location>
</feature>
<dbReference type="GO" id="GO:0003676">
    <property type="term" value="F:nucleic acid binding"/>
    <property type="evidence" value="ECO:0007669"/>
    <property type="project" value="InterPro"/>
</dbReference>
<name>A0A0A9XIL3_LYGHE</name>
<reference evidence="4" key="2">
    <citation type="submission" date="2014-07" db="EMBL/GenBank/DDBJ databases">
        <authorList>
            <person name="Hull J."/>
        </authorList>
    </citation>
    <scope>NUCLEOTIDE SEQUENCE</scope>
</reference>
<gene>
    <name evidence="4" type="primary">pol_340</name>
    <name evidence="4" type="ORF">CM83_34985</name>
</gene>
<evidence type="ECO:0000256" key="1">
    <source>
        <dbReference type="ARBA" id="ARBA00012493"/>
    </source>
</evidence>
<dbReference type="GO" id="GO:0015074">
    <property type="term" value="P:DNA integration"/>
    <property type="evidence" value="ECO:0007669"/>
    <property type="project" value="InterPro"/>
</dbReference>
<dbReference type="Gene3D" id="3.30.420.10">
    <property type="entry name" value="Ribonuclease H-like superfamily/Ribonuclease H"/>
    <property type="match status" value="1"/>
</dbReference>
<dbReference type="PANTHER" id="PTHR37984:SF5">
    <property type="entry name" value="PROTEIN NYNRIN-LIKE"/>
    <property type="match status" value="1"/>
</dbReference>
<dbReference type="EMBL" id="GBHO01024996">
    <property type="protein sequence ID" value="JAG18608.1"/>
    <property type="molecule type" value="Transcribed_RNA"/>
</dbReference>
<dbReference type="SUPFAM" id="SSF53098">
    <property type="entry name" value="Ribonuclease H-like"/>
    <property type="match status" value="1"/>
</dbReference>
<dbReference type="Pfam" id="PF17921">
    <property type="entry name" value="Integrase_H2C2"/>
    <property type="match status" value="1"/>
</dbReference>
<dbReference type="GO" id="GO:0003964">
    <property type="term" value="F:RNA-directed DNA polymerase activity"/>
    <property type="evidence" value="ECO:0007669"/>
    <property type="project" value="UniProtKB-EC"/>
</dbReference>
<feature type="domain" description="Integrase catalytic" evidence="3">
    <location>
        <begin position="127"/>
        <end position="282"/>
    </location>
</feature>
<dbReference type="InterPro" id="IPR012337">
    <property type="entry name" value="RNaseH-like_sf"/>
</dbReference>
<dbReference type="EC" id="2.7.7.49" evidence="1"/>
<accession>A0A0A9XIL3</accession>
<dbReference type="Pfam" id="PF00665">
    <property type="entry name" value="rve"/>
    <property type="match status" value="1"/>
</dbReference>
<dbReference type="Gene3D" id="1.10.340.70">
    <property type="match status" value="1"/>
</dbReference>
<dbReference type="PROSITE" id="PS50994">
    <property type="entry name" value="INTEGRASE"/>
    <property type="match status" value="1"/>
</dbReference>
<dbReference type="InterPro" id="IPR036397">
    <property type="entry name" value="RNaseH_sf"/>
</dbReference>
<dbReference type="AlphaFoldDB" id="A0A0A9XIL3"/>
<evidence type="ECO:0000256" key="2">
    <source>
        <dbReference type="SAM" id="MobiDB-lite"/>
    </source>
</evidence>
<dbReference type="PANTHER" id="PTHR37984">
    <property type="entry name" value="PROTEIN CBG26694"/>
    <property type="match status" value="1"/>
</dbReference>
<sequence>EQDIIDFVKKYVVPQRKYHLFFVNDIYEEFSRIMIRNFKHSEIKFIKCNSKLEDVTNPETALEYIQQEHIGKTNHRGIVETHEKLKRKFFWPNMRITIQNYINKCEVCLICKYDRHPIKPKLNITPTPSKPFEILHIDKLSLEKSKFLTVIDSFSKYAQAYLLRSSNSIDTVSALLKFFSHHGVPKTIVADNGAEFNSSLVKELLDTHRIKVHYICSQNPNSNGLVERFHSTLIEHVRILSNREEFKNESLKNKVNYALIAYNSSIHSVTKLTPFEIVNGHIGNDSLLEADIEKNLMTNFIDKHRDRVKLIYQNVKERTQAVKERVIGNQNTNREDAPELPAEIFVRTRQIQDKTKQKYQKENVESVNPELKTARIVPRHHNTREKIHISNVKRPRKQTDTQTHEAPASVSTPEIVPGPSSSRLDPPK</sequence>
<feature type="region of interest" description="Disordered" evidence="2">
    <location>
        <begin position="380"/>
        <end position="428"/>
    </location>
</feature>
<protein>
    <recommendedName>
        <fullName evidence="1">RNA-directed DNA polymerase</fullName>
        <ecNumber evidence="1">2.7.7.49</ecNumber>
    </recommendedName>
</protein>
<organism evidence="4">
    <name type="scientific">Lygus hesperus</name>
    <name type="common">Western plant bug</name>
    <dbReference type="NCBI Taxonomy" id="30085"/>
    <lineage>
        <taxon>Eukaryota</taxon>
        <taxon>Metazoa</taxon>
        <taxon>Ecdysozoa</taxon>
        <taxon>Arthropoda</taxon>
        <taxon>Hexapoda</taxon>
        <taxon>Insecta</taxon>
        <taxon>Pterygota</taxon>
        <taxon>Neoptera</taxon>
        <taxon>Paraneoptera</taxon>
        <taxon>Hemiptera</taxon>
        <taxon>Heteroptera</taxon>
        <taxon>Panheteroptera</taxon>
        <taxon>Cimicomorpha</taxon>
        <taxon>Miridae</taxon>
        <taxon>Mirini</taxon>
        <taxon>Lygus</taxon>
    </lineage>
</organism>